<dbReference type="AlphaFoldDB" id="A0A9W6IQA9"/>
<dbReference type="PANTHER" id="PTHR11839">
    <property type="entry name" value="UDP/ADP-SUGAR PYROPHOSPHATASE"/>
    <property type="match status" value="1"/>
</dbReference>
<evidence type="ECO:0000256" key="3">
    <source>
        <dbReference type="ARBA" id="ARBA00022801"/>
    </source>
</evidence>
<comment type="similarity">
    <text evidence="4">Belongs to the Nudix hydrolase family. RppH subfamily.</text>
</comment>
<dbReference type="GO" id="GO:0006753">
    <property type="term" value="P:nucleoside phosphate metabolic process"/>
    <property type="evidence" value="ECO:0007669"/>
    <property type="project" value="TreeGrafter"/>
</dbReference>
<evidence type="ECO:0000256" key="2">
    <source>
        <dbReference type="ARBA" id="ARBA00001946"/>
    </source>
</evidence>
<gene>
    <name evidence="4 6" type="primary">rppH</name>
    <name evidence="4" type="synonym">nudH</name>
    <name evidence="6" type="ORF">GCM10008170_02520</name>
    <name evidence="7" type="ORF">JOD31_001401</name>
</gene>
<evidence type="ECO:0000313" key="6">
    <source>
        <dbReference type="EMBL" id="GLK54233.1"/>
    </source>
</evidence>
<dbReference type="EMBL" id="JAFBCY010000002">
    <property type="protein sequence ID" value="MBM7851176.1"/>
    <property type="molecule type" value="Genomic_DNA"/>
</dbReference>
<feature type="short sequence motif" description="Nudix box" evidence="4">
    <location>
        <begin position="45"/>
        <end position="66"/>
    </location>
</feature>
<dbReference type="SUPFAM" id="SSF55811">
    <property type="entry name" value="Nudix"/>
    <property type="match status" value="1"/>
</dbReference>
<dbReference type="InterPro" id="IPR022927">
    <property type="entry name" value="RppH"/>
</dbReference>
<dbReference type="EC" id="3.6.1.-" evidence="4"/>
<reference evidence="6" key="1">
    <citation type="journal article" date="2014" name="Int. J. Syst. Evol. Microbiol.">
        <title>Complete genome sequence of Corynebacterium casei LMG S-19264T (=DSM 44701T), isolated from a smear-ripened cheese.</title>
        <authorList>
            <consortium name="US DOE Joint Genome Institute (JGI-PGF)"/>
            <person name="Walter F."/>
            <person name="Albersmeier A."/>
            <person name="Kalinowski J."/>
            <person name="Ruckert C."/>
        </authorList>
    </citation>
    <scope>NUCLEOTIDE SEQUENCE</scope>
    <source>
        <strain evidence="6">VKM B-1606</strain>
    </source>
</reference>
<dbReference type="GO" id="GO:0034432">
    <property type="term" value="F:bis(5'-adenosyl)-pentaphosphatase activity"/>
    <property type="evidence" value="ECO:0007669"/>
    <property type="project" value="TreeGrafter"/>
</dbReference>
<dbReference type="PROSITE" id="PS51462">
    <property type="entry name" value="NUDIX"/>
    <property type="match status" value="1"/>
</dbReference>
<dbReference type="InterPro" id="IPR020084">
    <property type="entry name" value="NUDIX_hydrolase_CS"/>
</dbReference>
<dbReference type="InterPro" id="IPR015797">
    <property type="entry name" value="NUDIX_hydrolase-like_dom_sf"/>
</dbReference>
<dbReference type="InterPro" id="IPR020476">
    <property type="entry name" value="Nudix_hydrolase"/>
</dbReference>
<dbReference type="RefSeq" id="WP_204949585.1">
    <property type="nucleotide sequence ID" value="NZ_BSFF01000001.1"/>
</dbReference>
<accession>A0A9W6IQA9</accession>
<dbReference type="PROSITE" id="PS00893">
    <property type="entry name" value="NUDIX_BOX"/>
    <property type="match status" value="1"/>
</dbReference>
<comment type="cofactor">
    <cofactor evidence="2">
        <name>Mg(2+)</name>
        <dbReference type="ChEBI" id="CHEBI:18420"/>
    </cofactor>
</comment>
<comment type="cofactor">
    <cofactor evidence="1">
        <name>Mn(2+)</name>
        <dbReference type="ChEBI" id="CHEBI:29035"/>
    </cofactor>
</comment>
<evidence type="ECO:0000256" key="1">
    <source>
        <dbReference type="ARBA" id="ARBA00001936"/>
    </source>
</evidence>
<sequence>MTDLPYRRCVGIMLVNADGRVFVGRRKGGDVEPRARAYEWQMPQGGIDRGEEPLAAAKRELYEETGVSSVELIAESPAWYAYDFPPEVLARTRSGRYRGQTQRWFAFRFTGPDAEIDVASPGGHKAEFSDWRWADIAELPELIVPFKRGVYDEVLKAFAPVVKAADA</sequence>
<keyword evidence="3 4" id="KW-0378">Hydrolase</keyword>
<comment type="cofactor">
    <cofactor evidence="4">
        <name>a divalent metal cation</name>
        <dbReference type="ChEBI" id="CHEBI:60240"/>
    </cofactor>
</comment>
<dbReference type="PRINTS" id="PR00502">
    <property type="entry name" value="NUDIXFAMILY"/>
</dbReference>
<dbReference type="Pfam" id="PF00293">
    <property type="entry name" value="NUDIX"/>
    <property type="match status" value="1"/>
</dbReference>
<comment type="function">
    <text evidence="4">Accelerates the degradation of transcripts by removing pyrophosphate from the 5'-end of triphosphorylated RNA, leading to a more labile monophosphorylated state that can stimulate subsequent ribonuclease cleavage.</text>
</comment>
<evidence type="ECO:0000313" key="9">
    <source>
        <dbReference type="Proteomes" id="UP001143400"/>
    </source>
</evidence>
<evidence type="ECO:0000313" key="8">
    <source>
        <dbReference type="Proteomes" id="UP000758856"/>
    </source>
</evidence>
<reference evidence="6" key="3">
    <citation type="submission" date="2023-01" db="EMBL/GenBank/DDBJ databases">
        <authorList>
            <person name="Sun Q."/>
            <person name="Evtushenko L."/>
        </authorList>
    </citation>
    <scope>NUCLEOTIDE SEQUENCE</scope>
    <source>
        <strain evidence="6">VKM B-1606</strain>
    </source>
</reference>
<dbReference type="NCBIfam" id="NF001938">
    <property type="entry name" value="PRK00714.1-5"/>
    <property type="match status" value="1"/>
</dbReference>
<proteinExistence type="inferred from homology"/>
<comment type="caution">
    <text evidence="6">The sequence shown here is derived from an EMBL/GenBank/DDBJ whole genome shotgun (WGS) entry which is preliminary data.</text>
</comment>
<name>A0A9W6IQA9_9HYPH</name>
<dbReference type="GO" id="GO:0019693">
    <property type="term" value="P:ribose phosphate metabolic process"/>
    <property type="evidence" value="ECO:0007669"/>
    <property type="project" value="TreeGrafter"/>
</dbReference>
<evidence type="ECO:0000313" key="7">
    <source>
        <dbReference type="EMBL" id="MBM7851176.1"/>
    </source>
</evidence>
<organism evidence="6 9">
    <name type="scientific">Methylopila capsulata</name>
    <dbReference type="NCBI Taxonomy" id="61654"/>
    <lineage>
        <taxon>Bacteria</taxon>
        <taxon>Pseudomonadati</taxon>
        <taxon>Pseudomonadota</taxon>
        <taxon>Alphaproteobacteria</taxon>
        <taxon>Hyphomicrobiales</taxon>
        <taxon>Methylopilaceae</taxon>
        <taxon>Methylopila</taxon>
    </lineage>
</organism>
<dbReference type="PANTHER" id="PTHR11839:SF22">
    <property type="entry name" value="NUDIX HYDROLASE 26, CHLOROPLASTIC"/>
    <property type="match status" value="1"/>
</dbReference>
<keyword evidence="8" id="KW-1185">Reference proteome</keyword>
<dbReference type="Proteomes" id="UP001143400">
    <property type="component" value="Unassembled WGS sequence"/>
</dbReference>
<dbReference type="GO" id="GO:0008893">
    <property type="term" value="F:guanosine-3',5'-bis(diphosphate) 3'-diphosphatase activity"/>
    <property type="evidence" value="ECO:0007669"/>
    <property type="project" value="TreeGrafter"/>
</dbReference>
<dbReference type="Proteomes" id="UP000758856">
    <property type="component" value="Unassembled WGS sequence"/>
</dbReference>
<dbReference type="InterPro" id="IPR000086">
    <property type="entry name" value="NUDIX_hydrolase_dom"/>
</dbReference>
<evidence type="ECO:0000256" key="4">
    <source>
        <dbReference type="HAMAP-Rule" id="MF_00298"/>
    </source>
</evidence>
<feature type="domain" description="Nudix hydrolase" evidence="5">
    <location>
        <begin position="5"/>
        <end position="156"/>
    </location>
</feature>
<dbReference type="HAMAP" id="MF_00298">
    <property type="entry name" value="Nudix_RppH"/>
    <property type="match status" value="1"/>
</dbReference>
<dbReference type="Gene3D" id="3.90.79.10">
    <property type="entry name" value="Nucleoside Triphosphate Pyrophosphohydrolase"/>
    <property type="match status" value="1"/>
</dbReference>
<protein>
    <recommendedName>
        <fullName evidence="4">RNA pyrophosphohydrolase</fullName>
        <ecNumber evidence="4">3.6.1.-</ecNumber>
    </recommendedName>
    <alternativeName>
        <fullName evidence="4">(Di)nucleoside polyphosphate hydrolase</fullName>
    </alternativeName>
</protein>
<evidence type="ECO:0000259" key="5">
    <source>
        <dbReference type="PROSITE" id="PS51462"/>
    </source>
</evidence>
<dbReference type="CDD" id="cd03671">
    <property type="entry name" value="NUDIX_Ap4A_hydrolase_plant_like"/>
    <property type="match status" value="1"/>
</dbReference>
<reference evidence="7 8" key="2">
    <citation type="submission" date="2021-01" db="EMBL/GenBank/DDBJ databases">
        <title>Genomic Encyclopedia of Type Strains, Phase IV (KMG-IV): sequencing the most valuable type-strain genomes for metagenomic binning, comparative biology and taxonomic classification.</title>
        <authorList>
            <person name="Goeker M."/>
        </authorList>
    </citation>
    <scope>NUCLEOTIDE SEQUENCE [LARGE SCALE GENOMIC DNA]</scope>
    <source>
        <strain evidence="7 8">DSM 6130</strain>
    </source>
</reference>
<dbReference type="EMBL" id="BSFF01000001">
    <property type="protein sequence ID" value="GLK54233.1"/>
    <property type="molecule type" value="Genomic_DNA"/>
</dbReference>